<name>A0A2Z6AXX6_9BACT</name>
<feature type="signal peptide" evidence="1">
    <location>
        <begin position="1"/>
        <end position="31"/>
    </location>
</feature>
<accession>A0A2Z6AXX6</accession>
<reference evidence="2 3" key="1">
    <citation type="journal article" date="2018" name="Sci. Adv.">
        <title>Multi-heme cytochromes provide a pathway for survival in energy-limited environments.</title>
        <authorList>
            <person name="Deng X."/>
            <person name="Dohmae N."/>
            <person name="Nealson K.H."/>
            <person name="Hashimoto K."/>
            <person name="Okamoto A."/>
        </authorList>
    </citation>
    <scope>NUCLEOTIDE SEQUENCE [LARGE SCALE GENOMIC DNA]</scope>
    <source>
        <strain evidence="2 3">IS5</strain>
    </source>
</reference>
<evidence type="ECO:0000313" key="2">
    <source>
        <dbReference type="EMBL" id="BBD08091.1"/>
    </source>
</evidence>
<evidence type="ECO:0000256" key="1">
    <source>
        <dbReference type="SAM" id="SignalP"/>
    </source>
</evidence>
<gene>
    <name evidence="2" type="ORF">DFE_1365</name>
</gene>
<evidence type="ECO:0000313" key="3">
    <source>
        <dbReference type="Proteomes" id="UP000269883"/>
    </source>
</evidence>
<feature type="chain" id="PRO_5016273298" evidence="1">
    <location>
        <begin position="32"/>
        <end position="117"/>
    </location>
</feature>
<organism evidence="2 3">
    <name type="scientific">Desulfovibrio ferrophilus</name>
    <dbReference type="NCBI Taxonomy" id="241368"/>
    <lineage>
        <taxon>Bacteria</taxon>
        <taxon>Pseudomonadati</taxon>
        <taxon>Thermodesulfobacteriota</taxon>
        <taxon>Desulfovibrionia</taxon>
        <taxon>Desulfovibrionales</taxon>
        <taxon>Desulfovibrionaceae</taxon>
        <taxon>Desulfovibrio</taxon>
    </lineage>
</organism>
<keyword evidence="1" id="KW-0732">Signal</keyword>
<sequence length="117" mass="12809">MRSAMMASHECVVAVFLSLLLTMVIALPASAAFEATGDEYVVRGLVYESEVGIVLISEDDVLYRLEGLDMSPYLESIVEVVGRVVENEFGEAVIEVSFVSQEDDTEEALEKTNEAVQ</sequence>
<protein>
    <submittedName>
        <fullName evidence="2">Uncharacterized protein</fullName>
    </submittedName>
</protein>
<dbReference type="EMBL" id="AP017378">
    <property type="protein sequence ID" value="BBD08091.1"/>
    <property type="molecule type" value="Genomic_DNA"/>
</dbReference>
<dbReference type="Proteomes" id="UP000269883">
    <property type="component" value="Chromosome"/>
</dbReference>
<dbReference type="AlphaFoldDB" id="A0A2Z6AXX6"/>
<dbReference type="KEGG" id="dfl:DFE_1365"/>
<proteinExistence type="predicted"/>
<dbReference type="RefSeq" id="WP_126377902.1">
    <property type="nucleotide sequence ID" value="NZ_AP017378.1"/>
</dbReference>
<keyword evidence="3" id="KW-1185">Reference proteome</keyword>